<organism evidence="2 3">
    <name type="scientific">Knipowitschia caucasica</name>
    <name type="common">Caucasian dwarf goby</name>
    <name type="synonym">Pomatoschistus caucasicus</name>
    <dbReference type="NCBI Taxonomy" id="637954"/>
    <lineage>
        <taxon>Eukaryota</taxon>
        <taxon>Metazoa</taxon>
        <taxon>Chordata</taxon>
        <taxon>Craniata</taxon>
        <taxon>Vertebrata</taxon>
        <taxon>Euteleostomi</taxon>
        <taxon>Actinopterygii</taxon>
        <taxon>Neopterygii</taxon>
        <taxon>Teleostei</taxon>
        <taxon>Neoteleostei</taxon>
        <taxon>Acanthomorphata</taxon>
        <taxon>Gobiaria</taxon>
        <taxon>Gobiiformes</taxon>
        <taxon>Gobioidei</taxon>
        <taxon>Gobiidae</taxon>
        <taxon>Gobiinae</taxon>
        <taxon>Knipowitschia</taxon>
    </lineage>
</organism>
<protein>
    <submittedName>
        <fullName evidence="2">Uncharacterized protein</fullName>
    </submittedName>
</protein>
<dbReference type="Proteomes" id="UP001497482">
    <property type="component" value="Chromosome 12"/>
</dbReference>
<dbReference type="EMBL" id="OZ035834">
    <property type="protein sequence ID" value="CAL1574564.1"/>
    <property type="molecule type" value="Genomic_DNA"/>
</dbReference>
<dbReference type="AlphaFoldDB" id="A0AAV2JHC2"/>
<keyword evidence="3" id="KW-1185">Reference proteome</keyword>
<proteinExistence type="predicted"/>
<feature type="compositionally biased region" description="Polar residues" evidence="1">
    <location>
        <begin position="7"/>
        <end position="17"/>
    </location>
</feature>
<feature type="region of interest" description="Disordered" evidence="1">
    <location>
        <begin position="1"/>
        <end position="56"/>
    </location>
</feature>
<accession>A0AAV2JHC2</accession>
<feature type="compositionally biased region" description="Polar residues" evidence="1">
    <location>
        <begin position="47"/>
        <end position="56"/>
    </location>
</feature>
<gene>
    <name evidence="2" type="ORF">KC01_LOCUS6279</name>
</gene>
<evidence type="ECO:0000313" key="2">
    <source>
        <dbReference type="EMBL" id="CAL1574564.1"/>
    </source>
</evidence>
<evidence type="ECO:0000313" key="3">
    <source>
        <dbReference type="Proteomes" id="UP001497482"/>
    </source>
</evidence>
<reference evidence="2 3" key="1">
    <citation type="submission" date="2024-04" db="EMBL/GenBank/DDBJ databases">
        <authorList>
            <person name="Waldvogel A.-M."/>
            <person name="Schoenle A."/>
        </authorList>
    </citation>
    <scope>NUCLEOTIDE SEQUENCE [LARGE SCALE GENOMIC DNA]</scope>
</reference>
<evidence type="ECO:0000256" key="1">
    <source>
        <dbReference type="SAM" id="MobiDB-lite"/>
    </source>
</evidence>
<sequence length="83" mass="9006">MVPQPYQECSTDHSNLQLPPLAHMVPQPDQECSTDHSNLQLPPLSEPTWSHSRTRSAALTTPTCSSLLCQSPHGPTAVPGVQH</sequence>
<name>A0AAV2JHC2_KNICA</name>